<evidence type="ECO:0000256" key="1">
    <source>
        <dbReference type="SAM" id="MobiDB-lite"/>
    </source>
</evidence>
<feature type="compositionally biased region" description="Pro residues" evidence="1">
    <location>
        <begin position="108"/>
        <end position="118"/>
    </location>
</feature>
<proteinExistence type="predicted"/>
<gene>
    <name evidence="2" type="ORF">D7I43_17500</name>
</gene>
<dbReference type="OrthoDB" id="3388115at2"/>
<feature type="region of interest" description="Disordered" evidence="1">
    <location>
        <begin position="103"/>
        <end position="133"/>
    </location>
</feature>
<evidence type="ECO:0000313" key="2">
    <source>
        <dbReference type="EMBL" id="RKF26123.1"/>
    </source>
</evidence>
<accession>A0A420EZJ2</accession>
<protein>
    <submittedName>
        <fullName evidence="2">Uncharacterized protein</fullName>
    </submittedName>
</protein>
<reference evidence="2 3" key="1">
    <citation type="journal article" date="2018" name="Int. J. Syst. Evol. Microbiol.">
        <title>Micromonospora globbae sp. nov., an endophytic actinomycete isolated from roots of Globba winitii C. H. Wright.</title>
        <authorList>
            <person name="Kuncharoen N."/>
            <person name="Pittayakhajonwut P."/>
            <person name="Tanasupawat S."/>
        </authorList>
    </citation>
    <scope>NUCLEOTIDE SEQUENCE [LARGE SCALE GENOMIC DNA]</scope>
    <source>
        <strain evidence="2 3">WPS1-2</strain>
    </source>
</reference>
<dbReference type="AlphaFoldDB" id="A0A420EZJ2"/>
<dbReference type="Proteomes" id="UP000285744">
    <property type="component" value="Unassembled WGS sequence"/>
</dbReference>
<feature type="compositionally biased region" description="Basic and acidic residues" evidence="1">
    <location>
        <begin position="38"/>
        <end position="50"/>
    </location>
</feature>
<name>A0A420EZJ2_9ACTN</name>
<sequence length="155" mass="16655">MRGGLDETLARMARREEALRRRAEPPEPVTPVRPAEPAGREPGAHRREEATAGVRPGGDPLQEIADAVRRVVAGHPGLAVTVRVEWDGQAYPMRVAWTGGEVTVAEEPGPPPPWPASQPPASAWPAGGDAPVRGPAARLAELIRRDPTLLTDRER</sequence>
<feature type="compositionally biased region" description="Basic and acidic residues" evidence="1">
    <location>
        <begin position="1"/>
        <end position="25"/>
    </location>
</feature>
<feature type="region of interest" description="Disordered" evidence="1">
    <location>
        <begin position="1"/>
        <end position="60"/>
    </location>
</feature>
<dbReference type="EMBL" id="RAQQ01000012">
    <property type="protein sequence ID" value="RKF26123.1"/>
    <property type="molecule type" value="Genomic_DNA"/>
</dbReference>
<organism evidence="2 3">
    <name type="scientific">Micromonospora globbae</name>
    <dbReference type="NCBI Taxonomy" id="1894969"/>
    <lineage>
        <taxon>Bacteria</taxon>
        <taxon>Bacillati</taxon>
        <taxon>Actinomycetota</taxon>
        <taxon>Actinomycetes</taxon>
        <taxon>Micromonosporales</taxon>
        <taxon>Micromonosporaceae</taxon>
        <taxon>Micromonospora</taxon>
    </lineage>
</organism>
<dbReference type="RefSeq" id="WP_120329745.1">
    <property type="nucleotide sequence ID" value="NZ_RAQQ01000012.1"/>
</dbReference>
<comment type="caution">
    <text evidence="2">The sequence shown here is derived from an EMBL/GenBank/DDBJ whole genome shotgun (WGS) entry which is preliminary data.</text>
</comment>
<evidence type="ECO:0000313" key="3">
    <source>
        <dbReference type="Proteomes" id="UP000285744"/>
    </source>
</evidence>